<organismHost>
    <name type="scientific">Pseudomonas aeruginosa</name>
    <dbReference type="NCBI Taxonomy" id="287"/>
</organismHost>
<name>F8SJH2_BPPA3</name>
<dbReference type="KEGG" id="vg:26643864"/>
<reference evidence="1 2" key="1">
    <citation type="journal article" date="2011" name="Microbiology">
        <title>The Pseudomonas aeruginosa generalized transducing phage phiPA3 is a new member of the phiKZ-like group of 'jumbo' phages, and infects model laboratory strains and clinical isolates from cystic fibrosis patients.</title>
        <authorList>
            <person name="Monson R."/>
            <person name="Foulds I."/>
            <person name="Foweraker J."/>
            <person name="Welch M."/>
            <person name="Salmond G.P."/>
        </authorList>
    </citation>
    <scope>NUCLEOTIDE SEQUENCE [LARGE SCALE GENOMIC DNA]</scope>
</reference>
<evidence type="ECO:0000313" key="1">
    <source>
        <dbReference type="EMBL" id="AEH03759.1"/>
    </source>
</evidence>
<dbReference type="Proteomes" id="UP000008388">
    <property type="component" value="Segment"/>
</dbReference>
<evidence type="ECO:0000313" key="2">
    <source>
        <dbReference type="Proteomes" id="UP000008388"/>
    </source>
</evidence>
<accession>F8SJH2</accession>
<dbReference type="EMBL" id="HQ630627">
    <property type="protein sequence ID" value="AEH03759.1"/>
    <property type="molecule type" value="Genomic_DNA"/>
</dbReference>
<protein>
    <submittedName>
        <fullName evidence="1">Uncharacterized protein 336</fullName>
    </submittedName>
</protein>
<organism evidence="1 2">
    <name type="scientific">Pseudomonas phage PhiPA3</name>
    <name type="common">Pseudomonas aeruginosa phage PhiPA3</name>
    <dbReference type="NCBI Taxonomy" id="998086"/>
    <lineage>
        <taxon>Viruses</taxon>
        <taxon>Duplodnaviria</taxon>
        <taxon>Heunggongvirae</taxon>
        <taxon>Uroviricota</taxon>
        <taxon>Caudoviricetes</taxon>
        <taxon>Chimalliviridae</taxon>
        <taxon>Miltoncavirus</taxon>
        <taxon>Miltoncavirus PhiPA3</taxon>
    </lineage>
</organism>
<dbReference type="GeneID" id="26643864"/>
<dbReference type="RefSeq" id="YP_009217415.1">
    <property type="nucleotide sequence ID" value="NC_028999.1"/>
</dbReference>
<proteinExistence type="predicted"/>
<gene>
    <name evidence="1" type="primary">336</name>
</gene>
<keyword evidence="2" id="KW-1185">Reference proteome</keyword>
<sequence length="145" mass="16664">MAKSKEQKRTEAKERNALSYMRHHMPELSRRLPGGEYWLLCGDHLYSSKDAVKALAHMTRICNEMGITLTGSKSYDTFMSWAPEQQFDFLLHGNNLNDLREGMARTYNMRFGTMDDAFMVDESKTRAAIRDLKQHITATVGKIKA</sequence>